<dbReference type="eggNOG" id="COG3223">
    <property type="taxonomic scope" value="Bacteria"/>
</dbReference>
<evidence type="ECO:0000256" key="3">
    <source>
        <dbReference type="ARBA" id="ARBA00021903"/>
    </source>
</evidence>
<dbReference type="PANTHER" id="PTHR37819:SF1">
    <property type="entry name" value="PROTEIN PSIE"/>
    <property type="match status" value="1"/>
</dbReference>
<evidence type="ECO:0000313" key="10">
    <source>
        <dbReference type="Proteomes" id="UP000029628"/>
    </source>
</evidence>
<gene>
    <name evidence="9" type="ORF">HMPREF0872_08395</name>
</gene>
<dbReference type="PANTHER" id="PTHR37819">
    <property type="entry name" value="PROTEIN PSIE"/>
    <property type="match status" value="1"/>
</dbReference>
<proteinExistence type="inferred from homology"/>
<keyword evidence="10" id="KW-1185">Reference proteome</keyword>
<evidence type="ECO:0000256" key="8">
    <source>
        <dbReference type="SAM" id="Phobius"/>
    </source>
</evidence>
<feature type="transmembrane region" description="Helical" evidence="8">
    <location>
        <begin position="109"/>
        <end position="130"/>
    </location>
</feature>
<accession>A0A096AHT8</accession>
<feature type="transmembrane region" description="Helical" evidence="8">
    <location>
        <begin position="52"/>
        <end position="72"/>
    </location>
</feature>
<feature type="transmembrane region" description="Helical" evidence="8">
    <location>
        <begin position="84"/>
        <end position="103"/>
    </location>
</feature>
<dbReference type="GO" id="GO:0005886">
    <property type="term" value="C:plasma membrane"/>
    <property type="evidence" value="ECO:0007669"/>
    <property type="project" value="UniProtKB-SubCell"/>
</dbReference>
<keyword evidence="7 8" id="KW-0472">Membrane</keyword>
<evidence type="ECO:0000256" key="5">
    <source>
        <dbReference type="ARBA" id="ARBA00022692"/>
    </source>
</evidence>
<sequence>MRNLYSLVARCLLLVMNIALFVVGIILCGAIIDTVMHLAMTAWDGVFKHTGFSLFIESLITFFLYFEFLALIIKYFTNNYHFPLNYFLYIGITAIVRLLIVSHETALDTLIWSASIFVLVISLVLVGKFLPNE</sequence>
<comment type="subcellular location">
    <subcellularLocation>
        <location evidence="1">Cell inner membrane</location>
        <topology evidence="1">Multi-pass membrane protein</topology>
    </subcellularLocation>
</comment>
<protein>
    <recommendedName>
        <fullName evidence="3">Protein PsiE</fullName>
    </recommendedName>
</protein>
<dbReference type="EMBL" id="JRNT01000041">
    <property type="protein sequence ID" value="KGF46410.1"/>
    <property type="molecule type" value="Genomic_DNA"/>
</dbReference>
<evidence type="ECO:0000256" key="1">
    <source>
        <dbReference type="ARBA" id="ARBA00004429"/>
    </source>
</evidence>
<dbReference type="Pfam" id="PF06146">
    <property type="entry name" value="PsiE"/>
    <property type="match status" value="1"/>
</dbReference>
<comment type="similarity">
    <text evidence="2">Belongs to the PsiE family.</text>
</comment>
<evidence type="ECO:0000256" key="2">
    <source>
        <dbReference type="ARBA" id="ARBA00005632"/>
    </source>
</evidence>
<name>A0A096AHT8_9FIRM</name>
<keyword evidence="6 8" id="KW-1133">Transmembrane helix</keyword>
<dbReference type="GO" id="GO:0016036">
    <property type="term" value="P:cellular response to phosphate starvation"/>
    <property type="evidence" value="ECO:0007669"/>
    <property type="project" value="InterPro"/>
</dbReference>
<feature type="transmembrane region" description="Helical" evidence="8">
    <location>
        <begin position="12"/>
        <end position="32"/>
    </location>
</feature>
<evidence type="ECO:0000256" key="4">
    <source>
        <dbReference type="ARBA" id="ARBA00022475"/>
    </source>
</evidence>
<dbReference type="Proteomes" id="UP000029628">
    <property type="component" value="Unassembled WGS sequence"/>
</dbReference>
<dbReference type="InterPro" id="IPR009315">
    <property type="entry name" value="P_starv_induced_PsiE"/>
</dbReference>
<evidence type="ECO:0000313" key="9">
    <source>
        <dbReference type="EMBL" id="KGF46410.1"/>
    </source>
</evidence>
<dbReference type="AlphaFoldDB" id="A0A096AHT8"/>
<dbReference type="PIRSF" id="PIRSF029598">
    <property type="entry name" value="PsiE"/>
    <property type="match status" value="1"/>
</dbReference>
<evidence type="ECO:0000256" key="7">
    <source>
        <dbReference type="ARBA" id="ARBA00023136"/>
    </source>
</evidence>
<reference evidence="9 10" key="1">
    <citation type="submission" date="2014-07" db="EMBL/GenBank/DDBJ databases">
        <authorList>
            <person name="McCorrison J."/>
            <person name="Sanka R."/>
            <person name="Torralba M."/>
            <person name="Gillis M."/>
            <person name="Haft D.H."/>
            <person name="Methe B."/>
            <person name="Sutton G."/>
            <person name="Nelson K.E."/>
        </authorList>
    </citation>
    <scope>NUCLEOTIDE SEQUENCE [LARGE SCALE GENOMIC DNA]</scope>
    <source>
        <strain evidence="9 10">DNF00314</strain>
    </source>
</reference>
<keyword evidence="4" id="KW-1003">Cell membrane</keyword>
<comment type="caution">
    <text evidence="9">The sequence shown here is derived from an EMBL/GenBank/DDBJ whole genome shotgun (WGS) entry which is preliminary data.</text>
</comment>
<keyword evidence="5 8" id="KW-0812">Transmembrane</keyword>
<organism evidence="9 10">
    <name type="scientific">Veillonella montpellierensis DNF00314</name>
    <dbReference type="NCBI Taxonomy" id="1401067"/>
    <lineage>
        <taxon>Bacteria</taxon>
        <taxon>Bacillati</taxon>
        <taxon>Bacillota</taxon>
        <taxon>Negativicutes</taxon>
        <taxon>Veillonellales</taxon>
        <taxon>Veillonellaceae</taxon>
        <taxon>Veillonella</taxon>
    </lineage>
</organism>
<evidence type="ECO:0000256" key="6">
    <source>
        <dbReference type="ARBA" id="ARBA00022989"/>
    </source>
</evidence>
<dbReference type="InterPro" id="IPR020948">
    <property type="entry name" value="P_starv_induced_PsiE-like"/>
</dbReference>
<dbReference type="RefSeq" id="WP_038153242.1">
    <property type="nucleotide sequence ID" value="NZ_JRNT01000041.1"/>
</dbReference>